<keyword evidence="6" id="KW-0029">Amino-acid transport</keyword>
<keyword evidence="4" id="KW-0997">Cell inner membrane</keyword>
<comment type="similarity">
    <text evidence="9">Belongs to the binding-protein-dependent transport system permease family. LivHM subfamily.</text>
</comment>
<evidence type="ECO:0000256" key="7">
    <source>
        <dbReference type="ARBA" id="ARBA00022989"/>
    </source>
</evidence>
<reference evidence="11 12" key="1">
    <citation type="submission" date="2019-05" db="EMBL/GenBank/DDBJ databases">
        <authorList>
            <consortium name="Science for Life Laboratories"/>
        </authorList>
    </citation>
    <scope>NUCLEOTIDE SEQUENCE [LARGE SCALE GENOMIC DNA]</scope>
    <source>
        <strain evidence="11">Soil9</strain>
    </source>
</reference>
<dbReference type="RefSeq" id="WP_162666995.1">
    <property type="nucleotide sequence ID" value="NZ_LR593886.1"/>
</dbReference>
<keyword evidence="8 10" id="KW-0472">Membrane</keyword>
<dbReference type="InterPro" id="IPR001851">
    <property type="entry name" value="ABC_transp_permease"/>
</dbReference>
<dbReference type="PANTHER" id="PTHR11795:SF371">
    <property type="entry name" value="HIGH-AFFINITY BRANCHED-CHAIN AMINO ACID TRANSPORT SYSTEM PERMEASE PROTEIN LIVH"/>
    <property type="match status" value="1"/>
</dbReference>
<dbReference type="GO" id="GO:0015190">
    <property type="term" value="F:L-leucine transmembrane transporter activity"/>
    <property type="evidence" value="ECO:0007669"/>
    <property type="project" value="TreeGrafter"/>
</dbReference>
<feature type="transmembrane region" description="Helical" evidence="10">
    <location>
        <begin position="78"/>
        <end position="101"/>
    </location>
</feature>
<feature type="transmembrane region" description="Helical" evidence="10">
    <location>
        <begin position="267"/>
        <end position="294"/>
    </location>
</feature>
<keyword evidence="2" id="KW-0813">Transport</keyword>
<dbReference type="PANTHER" id="PTHR11795">
    <property type="entry name" value="BRANCHED-CHAIN AMINO ACID TRANSPORT SYSTEM PERMEASE PROTEIN LIVH"/>
    <property type="match status" value="1"/>
</dbReference>
<name>A0A6P2CT26_9BACT</name>
<feature type="transmembrane region" description="Helical" evidence="10">
    <location>
        <begin position="23"/>
        <end position="46"/>
    </location>
</feature>
<feature type="transmembrane region" description="Helical" evidence="10">
    <location>
        <begin position="185"/>
        <end position="202"/>
    </location>
</feature>
<dbReference type="GO" id="GO:0005886">
    <property type="term" value="C:plasma membrane"/>
    <property type="evidence" value="ECO:0007669"/>
    <property type="project" value="UniProtKB-SubCell"/>
</dbReference>
<feature type="transmembrane region" description="Helical" evidence="10">
    <location>
        <begin position="53"/>
        <end position="72"/>
    </location>
</feature>
<evidence type="ECO:0000256" key="1">
    <source>
        <dbReference type="ARBA" id="ARBA00004651"/>
    </source>
</evidence>
<evidence type="ECO:0000256" key="2">
    <source>
        <dbReference type="ARBA" id="ARBA00022448"/>
    </source>
</evidence>
<keyword evidence="3" id="KW-1003">Cell membrane</keyword>
<dbReference type="Proteomes" id="UP000464178">
    <property type="component" value="Chromosome"/>
</dbReference>
<gene>
    <name evidence="11" type="ORF">SOIL9_56330</name>
</gene>
<organism evidence="11 12">
    <name type="scientific">Gemmata massiliana</name>
    <dbReference type="NCBI Taxonomy" id="1210884"/>
    <lineage>
        <taxon>Bacteria</taxon>
        <taxon>Pseudomonadati</taxon>
        <taxon>Planctomycetota</taxon>
        <taxon>Planctomycetia</taxon>
        <taxon>Gemmatales</taxon>
        <taxon>Gemmataceae</taxon>
        <taxon>Gemmata</taxon>
    </lineage>
</organism>
<accession>A0A6P2CT26</accession>
<dbReference type="GO" id="GO:1903806">
    <property type="term" value="P:L-isoleucine import across plasma membrane"/>
    <property type="evidence" value="ECO:0007669"/>
    <property type="project" value="TreeGrafter"/>
</dbReference>
<dbReference type="GO" id="GO:0015188">
    <property type="term" value="F:L-isoleucine transmembrane transporter activity"/>
    <property type="evidence" value="ECO:0007669"/>
    <property type="project" value="TreeGrafter"/>
</dbReference>
<dbReference type="InterPro" id="IPR052157">
    <property type="entry name" value="BCAA_transport_permease"/>
</dbReference>
<evidence type="ECO:0000256" key="10">
    <source>
        <dbReference type="SAM" id="Phobius"/>
    </source>
</evidence>
<dbReference type="CDD" id="cd06582">
    <property type="entry name" value="TM_PBP1_LivH_like"/>
    <property type="match status" value="1"/>
</dbReference>
<sequence>MGFSVLLADAAFQPYLQAVLDGLAMGALFALVALGYTMVYGIIELINFAHGDLFMLGTFCGLTVLAALGLTGNAASGAGLGMVLLGCGTMLIVVPLFCAALNWSVDRVVYKPLRSAPKLAPLVSAIGVSFVFMNLGMFWNALVPENGQSVPAPADRNFPGFEAQLDPSRNLLGADSTLRFTVKDAMIIGVTVPIMIALTLFVKYAPLGKAMRATAQNPTAARLMGIDVDRVIGATFMIGGALGGVASVIYALSVRTISFQIGFQNGLYAFTAAVLGGIGNIPGAVLGGILIGLTRSFGSALIGEKWTSALVFVILIVILVFRPTGLLGSRTREKV</sequence>
<dbReference type="GO" id="GO:0005304">
    <property type="term" value="F:L-valine transmembrane transporter activity"/>
    <property type="evidence" value="ECO:0007669"/>
    <property type="project" value="TreeGrafter"/>
</dbReference>
<evidence type="ECO:0000256" key="3">
    <source>
        <dbReference type="ARBA" id="ARBA00022475"/>
    </source>
</evidence>
<feature type="transmembrane region" description="Helical" evidence="10">
    <location>
        <begin position="122"/>
        <end position="142"/>
    </location>
</feature>
<evidence type="ECO:0000313" key="12">
    <source>
        <dbReference type="Proteomes" id="UP000464178"/>
    </source>
</evidence>
<comment type="subcellular location">
    <subcellularLocation>
        <location evidence="1">Cell membrane</location>
        <topology evidence="1">Multi-pass membrane protein</topology>
    </subcellularLocation>
</comment>
<evidence type="ECO:0008006" key="13">
    <source>
        <dbReference type="Google" id="ProtNLM"/>
    </source>
</evidence>
<feature type="transmembrane region" description="Helical" evidence="10">
    <location>
        <begin position="231"/>
        <end position="252"/>
    </location>
</feature>
<keyword evidence="7 10" id="KW-1133">Transmembrane helix</keyword>
<proteinExistence type="inferred from homology"/>
<evidence type="ECO:0000256" key="6">
    <source>
        <dbReference type="ARBA" id="ARBA00022970"/>
    </source>
</evidence>
<protein>
    <recommendedName>
        <fullName evidence="13">Branched-chain amino acid ABC transporter permease</fullName>
    </recommendedName>
</protein>
<evidence type="ECO:0000256" key="9">
    <source>
        <dbReference type="ARBA" id="ARBA00037998"/>
    </source>
</evidence>
<dbReference type="Pfam" id="PF02653">
    <property type="entry name" value="BPD_transp_2"/>
    <property type="match status" value="1"/>
</dbReference>
<dbReference type="EMBL" id="LR593886">
    <property type="protein sequence ID" value="VTR92081.1"/>
    <property type="molecule type" value="Genomic_DNA"/>
</dbReference>
<dbReference type="GO" id="GO:0015808">
    <property type="term" value="P:L-alanine transport"/>
    <property type="evidence" value="ECO:0007669"/>
    <property type="project" value="TreeGrafter"/>
</dbReference>
<keyword evidence="12" id="KW-1185">Reference proteome</keyword>
<evidence type="ECO:0000256" key="5">
    <source>
        <dbReference type="ARBA" id="ARBA00022692"/>
    </source>
</evidence>
<dbReference type="GO" id="GO:0015192">
    <property type="term" value="F:L-phenylalanine transmembrane transporter activity"/>
    <property type="evidence" value="ECO:0007669"/>
    <property type="project" value="TreeGrafter"/>
</dbReference>
<dbReference type="GO" id="GO:0042941">
    <property type="term" value="P:D-alanine transmembrane transport"/>
    <property type="evidence" value="ECO:0007669"/>
    <property type="project" value="TreeGrafter"/>
</dbReference>
<feature type="transmembrane region" description="Helical" evidence="10">
    <location>
        <begin position="306"/>
        <end position="325"/>
    </location>
</feature>
<evidence type="ECO:0000256" key="4">
    <source>
        <dbReference type="ARBA" id="ARBA00022519"/>
    </source>
</evidence>
<keyword evidence="5 10" id="KW-0812">Transmembrane</keyword>
<dbReference type="AlphaFoldDB" id="A0A6P2CT26"/>
<dbReference type="KEGG" id="gms:SOIL9_56330"/>
<evidence type="ECO:0000256" key="8">
    <source>
        <dbReference type="ARBA" id="ARBA00023136"/>
    </source>
</evidence>
<evidence type="ECO:0000313" key="11">
    <source>
        <dbReference type="EMBL" id="VTR92081.1"/>
    </source>
</evidence>